<dbReference type="CDD" id="cd06261">
    <property type="entry name" value="TM_PBP2"/>
    <property type="match status" value="1"/>
</dbReference>
<keyword evidence="7 8" id="KW-0472">Membrane</keyword>
<sequence length="267" mass="28078">MRLFDRAAGFCYRLVYTVVFLFFLTPVVVIAATSLSSSSPASFPPESVSLRWYVGFLGDGGWISAVGNSLLVAATTSVLAVALGASAAYGLRSVDEGKRKLVLALAVFPLATPLVIIAVSLLVVMGRARAVGSYAAVVVGHTVITAPLALLITYGALSRVDWSVRDSALDLGAKPVRAFREATFPQMRSAVVASAFVAAVLSMHEFLISLFLTDFTTRTVPVLTWMALRNRLDPTASVVSTLLVVGVFLGLGIAAAAVGLSKLARDL</sequence>
<dbReference type="GO" id="GO:0055085">
    <property type="term" value="P:transmembrane transport"/>
    <property type="evidence" value="ECO:0007669"/>
    <property type="project" value="InterPro"/>
</dbReference>
<dbReference type="PANTHER" id="PTHR43357">
    <property type="entry name" value="INNER MEMBRANE ABC TRANSPORTER PERMEASE PROTEIN YDCV"/>
    <property type="match status" value="1"/>
</dbReference>
<dbReference type="SUPFAM" id="SSF161098">
    <property type="entry name" value="MetI-like"/>
    <property type="match status" value="1"/>
</dbReference>
<evidence type="ECO:0000256" key="3">
    <source>
        <dbReference type="ARBA" id="ARBA00022475"/>
    </source>
</evidence>
<keyword evidence="3" id="KW-1003">Cell membrane</keyword>
<keyword evidence="4" id="KW-0997">Cell inner membrane</keyword>
<keyword evidence="2 8" id="KW-0813">Transport</keyword>
<feature type="transmembrane region" description="Helical" evidence="8">
    <location>
        <begin position="190"/>
        <end position="212"/>
    </location>
</feature>
<feature type="transmembrane region" description="Helical" evidence="8">
    <location>
        <begin position="101"/>
        <end position="125"/>
    </location>
</feature>
<evidence type="ECO:0000259" key="9">
    <source>
        <dbReference type="PROSITE" id="PS50928"/>
    </source>
</evidence>
<evidence type="ECO:0000256" key="6">
    <source>
        <dbReference type="ARBA" id="ARBA00022989"/>
    </source>
</evidence>
<dbReference type="Gene3D" id="1.10.3720.10">
    <property type="entry name" value="MetI-like"/>
    <property type="match status" value="1"/>
</dbReference>
<reference evidence="10" key="1">
    <citation type="submission" date="2022-09" db="EMBL/GenBank/DDBJ databases">
        <title>Haloadaptaus new haloarchaeum isolated from saline soil.</title>
        <authorList>
            <person name="Duran-Viseras A."/>
            <person name="Sanchez-Porro C."/>
            <person name="Ventosa A."/>
        </authorList>
    </citation>
    <scope>NUCLEOTIDE SEQUENCE</scope>
    <source>
        <strain evidence="10">F3-133</strain>
    </source>
</reference>
<protein>
    <submittedName>
        <fullName evidence="10">ABC transporter permease subunit</fullName>
    </submittedName>
</protein>
<feature type="domain" description="ABC transmembrane type-1" evidence="9">
    <location>
        <begin position="66"/>
        <end position="254"/>
    </location>
</feature>
<gene>
    <name evidence="10" type="ORF">EGH25_07015</name>
</gene>
<dbReference type="InterPro" id="IPR035906">
    <property type="entry name" value="MetI-like_sf"/>
</dbReference>
<proteinExistence type="inferred from homology"/>
<dbReference type="PANTHER" id="PTHR43357:SF4">
    <property type="entry name" value="INNER MEMBRANE ABC TRANSPORTER PERMEASE PROTEIN YDCV"/>
    <property type="match status" value="1"/>
</dbReference>
<evidence type="ECO:0000256" key="8">
    <source>
        <dbReference type="RuleBase" id="RU363032"/>
    </source>
</evidence>
<dbReference type="PROSITE" id="PS50928">
    <property type="entry name" value="ABC_TM1"/>
    <property type="match status" value="1"/>
</dbReference>
<evidence type="ECO:0000313" key="10">
    <source>
        <dbReference type="EMBL" id="MCX2819101.1"/>
    </source>
</evidence>
<evidence type="ECO:0000256" key="2">
    <source>
        <dbReference type="ARBA" id="ARBA00022448"/>
    </source>
</evidence>
<comment type="caution">
    <text evidence="10">The sequence shown here is derived from an EMBL/GenBank/DDBJ whole genome shotgun (WGS) entry which is preliminary data.</text>
</comment>
<dbReference type="EMBL" id="RKLV01000006">
    <property type="protein sequence ID" value="MCX2819101.1"/>
    <property type="molecule type" value="Genomic_DNA"/>
</dbReference>
<evidence type="ECO:0000256" key="4">
    <source>
        <dbReference type="ARBA" id="ARBA00022519"/>
    </source>
</evidence>
<dbReference type="Proteomes" id="UP001149411">
    <property type="component" value="Unassembled WGS sequence"/>
</dbReference>
<keyword evidence="11" id="KW-1185">Reference proteome</keyword>
<feature type="transmembrane region" description="Helical" evidence="8">
    <location>
        <begin position="62"/>
        <end position="89"/>
    </location>
</feature>
<evidence type="ECO:0000256" key="7">
    <source>
        <dbReference type="ARBA" id="ARBA00023136"/>
    </source>
</evidence>
<feature type="transmembrane region" description="Helical" evidence="8">
    <location>
        <begin position="238"/>
        <end position="260"/>
    </location>
</feature>
<evidence type="ECO:0000313" key="11">
    <source>
        <dbReference type="Proteomes" id="UP001149411"/>
    </source>
</evidence>
<evidence type="ECO:0000256" key="5">
    <source>
        <dbReference type="ARBA" id="ARBA00022692"/>
    </source>
</evidence>
<dbReference type="AlphaFoldDB" id="A0A9Q4C4P5"/>
<dbReference type="InterPro" id="IPR000515">
    <property type="entry name" value="MetI-like"/>
</dbReference>
<comment type="subcellular location">
    <subcellularLocation>
        <location evidence="1">Cell inner membrane</location>
        <topology evidence="1">Multi-pass membrane protein</topology>
    </subcellularLocation>
    <subcellularLocation>
        <location evidence="8">Cell membrane</location>
        <topology evidence="8">Multi-pass membrane protein</topology>
    </subcellularLocation>
</comment>
<dbReference type="GO" id="GO:0005886">
    <property type="term" value="C:plasma membrane"/>
    <property type="evidence" value="ECO:0007669"/>
    <property type="project" value="UniProtKB-SubCell"/>
</dbReference>
<accession>A0A9Q4C4P5</accession>
<keyword evidence="5 8" id="KW-0812">Transmembrane</keyword>
<evidence type="ECO:0000256" key="1">
    <source>
        <dbReference type="ARBA" id="ARBA00004429"/>
    </source>
</evidence>
<keyword evidence="6 8" id="KW-1133">Transmembrane helix</keyword>
<feature type="transmembrane region" description="Helical" evidence="8">
    <location>
        <begin position="12"/>
        <end position="35"/>
    </location>
</feature>
<dbReference type="RefSeq" id="WP_266087087.1">
    <property type="nucleotide sequence ID" value="NZ_RKLV01000006.1"/>
</dbReference>
<dbReference type="Pfam" id="PF00528">
    <property type="entry name" value="BPD_transp_1"/>
    <property type="match status" value="1"/>
</dbReference>
<feature type="transmembrane region" description="Helical" evidence="8">
    <location>
        <begin position="131"/>
        <end position="157"/>
    </location>
</feature>
<name>A0A9Q4C4P5_9EURY</name>
<comment type="similarity">
    <text evidence="8">Belongs to the binding-protein-dependent transport system permease family.</text>
</comment>
<organism evidence="10 11">
    <name type="scientific">Halorutilus salinus</name>
    <dbReference type="NCBI Taxonomy" id="2487751"/>
    <lineage>
        <taxon>Archaea</taxon>
        <taxon>Methanobacteriati</taxon>
        <taxon>Methanobacteriota</taxon>
        <taxon>Stenosarchaea group</taxon>
        <taxon>Halobacteria</taxon>
        <taxon>Halorutilales</taxon>
        <taxon>Halorutilaceae</taxon>
        <taxon>Halorutilus</taxon>
    </lineage>
</organism>